<dbReference type="EMBL" id="JADEYC010000014">
    <property type="protein sequence ID" value="MBE9374528.1"/>
    <property type="molecule type" value="Genomic_DNA"/>
</dbReference>
<feature type="transmembrane region" description="Helical" evidence="6">
    <location>
        <begin position="54"/>
        <end position="71"/>
    </location>
</feature>
<dbReference type="NCBIfam" id="TIGR00360">
    <property type="entry name" value="ComEC_N-term"/>
    <property type="match status" value="1"/>
</dbReference>
<keyword evidence="3 6" id="KW-0812">Transmembrane</keyword>
<evidence type="ECO:0000256" key="5">
    <source>
        <dbReference type="ARBA" id="ARBA00023136"/>
    </source>
</evidence>
<dbReference type="InterPro" id="IPR052159">
    <property type="entry name" value="Competence_DNA_uptake"/>
</dbReference>
<evidence type="ECO:0000256" key="6">
    <source>
        <dbReference type="SAM" id="Phobius"/>
    </source>
</evidence>
<dbReference type="PANTHER" id="PTHR30619">
    <property type="entry name" value="DNA INTERNALIZATION/COMPETENCE PROTEIN COMEC/REC2"/>
    <property type="match status" value="1"/>
</dbReference>
<dbReference type="Pfam" id="PF00753">
    <property type="entry name" value="Lactamase_B"/>
    <property type="match status" value="1"/>
</dbReference>
<evidence type="ECO:0000256" key="2">
    <source>
        <dbReference type="ARBA" id="ARBA00022475"/>
    </source>
</evidence>
<evidence type="ECO:0000256" key="1">
    <source>
        <dbReference type="ARBA" id="ARBA00004651"/>
    </source>
</evidence>
<evidence type="ECO:0000256" key="3">
    <source>
        <dbReference type="ARBA" id="ARBA00022692"/>
    </source>
</evidence>
<dbReference type="Proteomes" id="UP000598360">
    <property type="component" value="Unassembled WGS sequence"/>
</dbReference>
<evidence type="ECO:0000313" key="9">
    <source>
        <dbReference type="Proteomes" id="UP000598360"/>
    </source>
</evidence>
<sequence length="779" mass="79562">MTDLRLVPAALAVWGVTLAGLHSGPLGTALCGAAALLAAGILRRRWGTGPAARAGVVVLLLIGTACTGLAVRGHAVQQHPLRAAAERGAEVTARVELTTRPRPLDGASYGARPAAQRAVAQGNVQSADIDGRVSKADGRVVLLVPTAGWADLIAGQQVVVTAKAAPAEAGELTIAVLQTFEPPAEPTQPPGWQRTAEDLREGLRRASADVLSPGAAGLLPGLVVGDTRNLPQEVEQDFTDAGMTHLTAVSGANLAIVCGAVYALLYVLGAPPVLRALGSAAALAGFVVLAGPEPSVLRAAVMGAVTLLAVVLGRQRSALPALAAAVIGLLLVLPEMATTAGFALSVAATAGLVVVAPVWAHALRERGVPAGVAEAVAVSAAAQVVTAPLVAGMFGEVSVVAVLANLLAGPLVAPATVLGVLSTVTAPLADWLARLCARLAGPELEWVLLVADRAARVPGAVVDWPSGGVGGLLLAAITAVALVVLRSKRNRLLVLVAVVVGVLVLVPVRTALPGWPGRDWSMIACDVGQGDGLVLATGRADEAIVVDTGPDPSRQAECLRGLGVRRIPLVVLTHLHADHVSGLGAVLARHPVGAVAVGPLREPAWAMDEVVRQTRERGVPVIPLQEGQRADWPRLRLDVLAPAGDAAELGPEDANDASVVLRARTPAGRVLLTGDVEIPAQQRLLASGADLRADVLKIPHHGSRYSSPEFLRAVAPRVAVASVGADNDYGHPSPLVLDALRGTGTRVLRTDQDGHIAVLPGTHGVQVAARGDPLRADEE</sequence>
<reference evidence="8" key="1">
    <citation type="submission" date="2020-10" db="EMBL/GenBank/DDBJ databases">
        <title>Diversity and distribution of actinomycetes associated with coral in the coast of Hainan.</title>
        <authorList>
            <person name="Li F."/>
        </authorList>
    </citation>
    <scope>NUCLEOTIDE SEQUENCE</scope>
    <source>
        <strain evidence="8">HNM0983</strain>
    </source>
</reference>
<comment type="caution">
    <text evidence="8">The sequence shown here is derived from an EMBL/GenBank/DDBJ whole genome shotgun (WGS) entry which is preliminary data.</text>
</comment>
<dbReference type="NCBIfam" id="TIGR00361">
    <property type="entry name" value="ComEC_Rec2"/>
    <property type="match status" value="1"/>
</dbReference>
<dbReference type="Pfam" id="PF03772">
    <property type="entry name" value="Competence"/>
    <property type="match status" value="1"/>
</dbReference>
<dbReference type="AlphaFoldDB" id="A0A929G1C3"/>
<keyword evidence="4 6" id="KW-1133">Transmembrane helix</keyword>
<dbReference type="InterPro" id="IPR001279">
    <property type="entry name" value="Metallo-B-lactamas"/>
</dbReference>
<feature type="domain" description="Metallo-beta-lactamase" evidence="7">
    <location>
        <begin position="529"/>
        <end position="726"/>
    </location>
</feature>
<feature type="transmembrane region" description="Helical" evidence="6">
    <location>
        <begin position="380"/>
        <end position="404"/>
    </location>
</feature>
<feature type="transmembrane region" description="Helical" evidence="6">
    <location>
        <begin position="318"/>
        <end position="334"/>
    </location>
</feature>
<dbReference type="Gene3D" id="3.60.15.10">
    <property type="entry name" value="Ribonuclease Z/Hydroxyacylglutathione hydrolase-like"/>
    <property type="match status" value="1"/>
</dbReference>
<organism evidence="8 9">
    <name type="scientific">Saccharopolyspora montiporae</name>
    <dbReference type="NCBI Taxonomy" id="2781240"/>
    <lineage>
        <taxon>Bacteria</taxon>
        <taxon>Bacillati</taxon>
        <taxon>Actinomycetota</taxon>
        <taxon>Actinomycetes</taxon>
        <taxon>Pseudonocardiales</taxon>
        <taxon>Pseudonocardiaceae</taxon>
        <taxon>Saccharopolyspora</taxon>
    </lineage>
</organism>
<name>A0A929G1C3_9PSEU</name>
<dbReference type="GO" id="GO:0030420">
    <property type="term" value="P:establishment of competence for transformation"/>
    <property type="evidence" value="ECO:0007669"/>
    <property type="project" value="InterPro"/>
</dbReference>
<dbReference type="PANTHER" id="PTHR30619:SF1">
    <property type="entry name" value="RECOMBINATION PROTEIN 2"/>
    <property type="match status" value="1"/>
</dbReference>
<dbReference type="InterPro" id="IPR035681">
    <property type="entry name" value="ComA-like_MBL"/>
</dbReference>
<dbReference type="RefSeq" id="WP_193927977.1">
    <property type="nucleotide sequence ID" value="NZ_JADEYC010000014.1"/>
</dbReference>
<evidence type="ECO:0000259" key="7">
    <source>
        <dbReference type="SMART" id="SM00849"/>
    </source>
</evidence>
<protein>
    <submittedName>
        <fullName evidence="8">DNA internalization-related competence protein ComEC/Rec2</fullName>
    </submittedName>
</protein>
<proteinExistence type="predicted"/>
<feature type="transmembrane region" description="Helical" evidence="6">
    <location>
        <begin position="341"/>
        <end position="360"/>
    </location>
</feature>
<keyword evidence="2" id="KW-1003">Cell membrane</keyword>
<feature type="transmembrane region" description="Helical" evidence="6">
    <location>
        <begin position="246"/>
        <end position="267"/>
    </location>
</feature>
<dbReference type="InterPro" id="IPR004477">
    <property type="entry name" value="ComEC_N"/>
</dbReference>
<dbReference type="SMART" id="SM00849">
    <property type="entry name" value="Lactamase_B"/>
    <property type="match status" value="1"/>
</dbReference>
<dbReference type="InterPro" id="IPR036866">
    <property type="entry name" value="RibonucZ/Hydroxyglut_hydro"/>
</dbReference>
<dbReference type="SUPFAM" id="SSF56281">
    <property type="entry name" value="Metallo-hydrolase/oxidoreductase"/>
    <property type="match status" value="1"/>
</dbReference>
<accession>A0A929G1C3</accession>
<gene>
    <name evidence="8" type="ORF">IQ251_08715</name>
</gene>
<evidence type="ECO:0000313" key="8">
    <source>
        <dbReference type="EMBL" id="MBE9374528.1"/>
    </source>
</evidence>
<keyword evidence="5 6" id="KW-0472">Membrane</keyword>
<dbReference type="CDD" id="cd07731">
    <property type="entry name" value="ComA-like_MBL-fold"/>
    <property type="match status" value="1"/>
</dbReference>
<evidence type="ECO:0000256" key="4">
    <source>
        <dbReference type="ARBA" id="ARBA00022989"/>
    </source>
</evidence>
<keyword evidence="9" id="KW-1185">Reference proteome</keyword>
<comment type="subcellular location">
    <subcellularLocation>
        <location evidence="1">Cell membrane</location>
        <topology evidence="1">Multi-pass membrane protein</topology>
    </subcellularLocation>
</comment>
<feature type="transmembrane region" description="Helical" evidence="6">
    <location>
        <begin position="492"/>
        <end position="512"/>
    </location>
</feature>
<dbReference type="GO" id="GO:0005886">
    <property type="term" value="C:plasma membrane"/>
    <property type="evidence" value="ECO:0007669"/>
    <property type="project" value="UniProtKB-SubCell"/>
</dbReference>
<dbReference type="InterPro" id="IPR004797">
    <property type="entry name" value="Competence_ComEC/Rec2"/>
</dbReference>
<feature type="transmembrane region" description="Helical" evidence="6">
    <location>
        <begin position="464"/>
        <end position="485"/>
    </location>
</feature>
<feature type="transmembrane region" description="Helical" evidence="6">
    <location>
        <begin position="411"/>
        <end position="429"/>
    </location>
</feature>